<dbReference type="Pfam" id="PF00240">
    <property type="entry name" value="ubiquitin"/>
    <property type="match status" value="1"/>
</dbReference>
<sequence>MVTLIRSYPFQPEPTVHLLRARIHLQLSAISELEEPGRTNVNENLGLCERGALSVNGLKNFLSWLLRLNHVKAKAKEKIILHKSSNVNLDEPIRNYTLSWHGMLPRMVINSSVKLFFSLDSVQGIPIRINLDINQPFSYYGICNNGTIQIVYETSFQAPIIRSNSKYTFIRRNYQSFPLTPGYPIAKSRRSMSMRAKAGSGWLFPPGRDSNVLQAKYNWDGKILHPFIKGVPLERNTLLKVIQTSQQASAGWVYGYPLSPSDSTSPSWPLLSSSSKEARGYFPETFVSAVKENAEEGLEVTDGILGDTPPLPPFQFPLADGMIFHMPISDKGHSFLKIMANYEFISSPIDPTHVTKTIRCSTHDIRRVSSISLFIQTPHTTVIDIQVCDNEAHKEEIHTDKEVTESRSRQTHFDGITIGTHGTTVGFQGGMSKGRSIGSTEKGNRISRRKVDAGVYNDNTIFWNLKAPATKLDEDGLIGEESITFVLTKKPVQFRVDNFKDRESLAVYELPEGSTVLDLKTEIESTEGIPLGHQRLVYVDLEKDKDLEDNVTLDFLIRSCPHQDEPIIRLLRARIYAQLIPTLEDSGRASHLIESPGLRERGVSSVDCPKGLFSNLLRLDPAEEIIHHTSCDVDLDKPICTSLSWRRILGSLRNITHPSSVKLFFSDSIQAPITILDVNQPFSYYGICSGSTIQLVYKTRSPRPTPTIVSKSDSSDIIFGVPAKWTDWAVEAVDLENPDLSLSLSDSDVFIFQAKYNWDGKIMVICLLNFLPIAVHHQAISSRMDIRISAQPIELNIIFQLAAVFLFQKGQDLLPRIIRFCNQLFRRRENAEEGLETTDDILGEPPPLPSFHFPPADRMTFHMPISDKGHSFLKIMANYELISSPVDPTHVTMTLQCSTHGIRRVSSVSLFIETPDTAISEVQVCDNEAHREGIYIDKEVTESRSRQTYFDGVNIGTHGTTVGFQGGISKGYSFSSSEKGSRISRRKVDAGVYNDNTIFWNLKAPTTKLDEDGLTGEESITFVLTKKPVEFRVVYSFNELMTATFLSLLMKKIGGGDELHHSNSQPYGRWERIYLYSRHLNTSVNPPPFLLMVTIRVDNFKDRDSFAVYELPEGSLVLDLKIEIESTEGIPSGHQRLVWADLDKDKDLEDNENLDFLIRNSYPHQHEPIIHLLQARIYAQLIPTLEDSGKTSYSIENPGLSERGMSSVDCPKELFPVY</sequence>
<dbReference type="CDD" id="cd17039">
    <property type="entry name" value="Ubl_ubiquitin_like"/>
    <property type="match status" value="1"/>
</dbReference>
<keyword evidence="4" id="KW-1185">Reference proteome</keyword>
<gene>
    <name evidence="3" type="ORF">Clacol_004642</name>
</gene>
<dbReference type="InterPro" id="IPR029071">
    <property type="entry name" value="Ubiquitin-like_domsf"/>
</dbReference>
<comment type="caution">
    <text evidence="3">The sequence shown here is derived from an EMBL/GenBank/DDBJ whole genome shotgun (WGS) entry which is preliminary data.</text>
</comment>
<evidence type="ECO:0000256" key="1">
    <source>
        <dbReference type="SAM" id="MobiDB-lite"/>
    </source>
</evidence>
<accession>A0AAV5AD47</accession>
<protein>
    <recommendedName>
        <fullName evidence="2">Ubiquitin-like domain-containing protein</fullName>
    </recommendedName>
</protein>
<dbReference type="Proteomes" id="UP001050691">
    <property type="component" value="Unassembled WGS sequence"/>
</dbReference>
<evidence type="ECO:0000313" key="4">
    <source>
        <dbReference type="Proteomes" id="UP001050691"/>
    </source>
</evidence>
<dbReference type="PROSITE" id="PS50053">
    <property type="entry name" value="UBIQUITIN_2"/>
    <property type="match status" value="2"/>
</dbReference>
<dbReference type="SUPFAM" id="SSF54236">
    <property type="entry name" value="Ubiquitin-like"/>
    <property type="match status" value="2"/>
</dbReference>
<organism evidence="3 4">
    <name type="scientific">Clathrus columnatus</name>
    <dbReference type="NCBI Taxonomy" id="1419009"/>
    <lineage>
        <taxon>Eukaryota</taxon>
        <taxon>Fungi</taxon>
        <taxon>Dikarya</taxon>
        <taxon>Basidiomycota</taxon>
        <taxon>Agaricomycotina</taxon>
        <taxon>Agaricomycetes</taxon>
        <taxon>Phallomycetidae</taxon>
        <taxon>Phallales</taxon>
        <taxon>Clathraceae</taxon>
        <taxon>Clathrus</taxon>
    </lineage>
</organism>
<dbReference type="InterPro" id="IPR000626">
    <property type="entry name" value="Ubiquitin-like_dom"/>
</dbReference>
<name>A0AAV5AD47_9AGAM</name>
<evidence type="ECO:0000313" key="3">
    <source>
        <dbReference type="EMBL" id="GJJ10416.1"/>
    </source>
</evidence>
<reference evidence="3" key="1">
    <citation type="submission" date="2021-10" db="EMBL/GenBank/DDBJ databases">
        <title>De novo Genome Assembly of Clathrus columnatus (Basidiomycota, Fungi) Using Illumina and Nanopore Sequence Data.</title>
        <authorList>
            <person name="Ogiso-Tanaka E."/>
            <person name="Itagaki H."/>
            <person name="Hosoya T."/>
            <person name="Hosaka K."/>
        </authorList>
    </citation>
    <scope>NUCLEOTIDE SEQUENCE</scope>
    <source>
        <strain evidence="3">MO-923</strain>
    </source>
</reference>
<feature type="region of interest" description="Disordered" evidence="1">
    <location>
        <begin position="424"/>
        <end position="444"/>
    </location>
</feature>
<dbReference type="AlphaFoldDB" id="A0AAV5AD47"/>
<feature type="domain" description="Ubiquitin-like" evidence="2">
    <location>
        <begin position="492"/>
        <end position="553"/>
    </location>
</feature>
<proteinExistence type="predicted"/>
<dbReference type="Gene3D" id="3.10.20.90">
    <property type="entry name" value="Phosphatidylinositol 3-kinase Catalytic Subunit, Chain A, domain 1"/>
    <property type="match status" value="2"/>
</dbReference>
<feature type="domain" description="Ubiquitin-like" evidence="2">
    <location>
        <begin position="1093"/>
        <end position="1154"/>
    </location>
</feature>
<evidence type="ECO:0000259" key="2">
    <source>
        <dbReference type="PROSITE" id="PS50053"/>
    </source>
</evidence>
<dbReference type="EMBL" id="BPWL01000005">
    <property type="protein sequence ID" value="GJJ10416.1"/>
    <property type="molecule type" value="Genomic_DNA"/>
</dbReference>